<keyword evidence="3" id="KW-1185">Reference proteome</keyword>
<gene>
    <name evidence="2" type="ORF">BDV98DRAFT_575582</name>
</gene>
<dbReference type="EMBL" id="ML178855">
    <property type="protein sequence ID" value="TFK96747.1"/>
    <property type="molecule type" value="Genomic_DNA"/>
</dbReference>
<evidence type="ECO:0000313" key="2">
    <source>
        <dbReference type="EMBL" id="TFK96747.1"/>
    </source>
</evidence>
<reference evidence="2 3" key="1">
    <citation type="journal article" date="2019" name="Nat. Ecol. Evol.">
        <title>Megaphylogeny resolves global patterns of mushroom evolution.</title>
        <authorList>
            <person name="Varga T."/>
            <person name="Krizsan K."/>
            <person name="Foldi C."/>
            <person name="Dima B."/>
            <person name="Sanchez-Garcia M."/>
            <person name="Sanchez-Ramirez S."/>
            <person name="Szollosi G.J."/>
            <person name="Szarkandi J.G."/>
            <person name="Papp V."/>
            <person name="Albert L."/>
            <person name="Andreopoulos W."/>
            <person name="Angelini C."/>
            <person name="Antonin V."/>
            <person name="Barry K.W."/>
            <person name="Bougher N.L."/>
            <person name="Buchanan P."/>
            <person name="Buyck B."/>
            <person name="Bense V."/>
            <person name="Catcheside P."/>
            <person name="Chovatia M."/>
            <person name="Cooper J."/>
            <person name="Damon W."/>
            <person name="Desjardin D."/>
            <person name="Finy P."/>
            <person name="Geml J."/>
            <person name="Haridas S."/>
            <person name="Hughes K."/>
            <person name="Justo A."/>
            <person name="Karasinski D."/>
            <person name="Kautmanova I."/>
            <person name="Kiss B."/>
            <person name="Kocsube S."/>
            <person name="Kotiranta H."/>
            <person name="LaButti K.M."/>
            <person name="Lechner B.E."/>
            <person name="Liimatainen K."/>
            <person name="Lipzen A."/>
            <person name="Lukacs Z."/>
            <person name="Mihaltcheva S."/>
            <person name="Morgado L.N."/>
            <person name="Niskanen T."/>
            <person name="Noordeloos M.E."/>
            <person name="Ohm R.A."/>
            <person name="Ortiz-Santana B."/>
            <person name="Ovrebo C."/>
            <person name="Racz N."/>
            <person name="Riley R."/>
            <person name="Savchenko A."/>
            <person name="Shiryaev A."/>
            <person name="Soop K."/>
            <person name="Spirin V."/>
            <person name="Szebenyi C."/>
            <person name="Tomsovsky M."/>
            <person name="Tulloss R.E."/>
            <person name="Uehling J."/>
            <person name="Grigoriev I.V."/>
            <person name="Vagvolgyi C."/>
            <person name="Papp T."/>
            <person name="Martin F.M."/>
            <person name="Miettinen O."/>
            <person name="Hibbett D.S."/>
            <person name="Nagy L.G."/>
        </authorList>
    </citation>
    <scope>NUCLEOTIDE SEQUENCE [LARGE SCALE GENOMIC DNA]</scope>
    <source>
        <strain evidence="2 3">CBS 309.79</strain>
    </source>
</reference>
<proteinExistence type="predicted"/>
<dbReference type="Proteomes" id="UP000305067">
    <property type="component" value="Unassembled WGS sequence"/>
</dbReference>
<evidence type="ECO:0000256" key="1">
    <source>
        <dbReference type="SAM" id="MobiDB-lite"/>
    </source>
</evidence>
<name>A0A5C3Q6F5_9AGAR</name>
<dbReference type="AlphaFoldDB" id="A0A5C3Q6F5"/>
<organism evidence="2 3">
    <name type="scientific">Pterulicium gracile</name>
    <dbReference type="NCBI Taxonomy" id="1884261"/>
    <lineage>
        <taxon>Eukaryota</taxon>
        <taxon>Fungi</taxon>
        <taxon>Dikarya</taxon>
        <taxon>Basidiomycota</taxon>
        <taxon>Agaricomycotina</taxon>
        <taxon>Agaricomycetes</taxon>
        <taxon>Agaricomycetidae</taxon>
        <taxon>Agaricales</taxon>
        <taxon>Pleurotineae</taxon>
        <taxon>Pterulaceae</taxon>
        <taxon>Pterulicium</taxon>
    </lineage>
</organism>
<evidence type="ECO:0000313" key="3">
    <source>
        <dbReference type="Proteomes" id="UP000305067"/>
    </source>
</evidence>
<sequence length="73" mass="8212">MVPRAATGCHRRRELARQAKIEEKSRREGVRPGREDDGRLAQLITHLDGTSTDMSQTLPTKRLPNIAPAFTFV</sequence>
<accession>A0A5C3Q6F5</accession>
<feature type="non-terminal residue" evidence="2">
    <location>
        <position position="73"/>
    </location>
</feature>
<feature type="region of interest" description="Disordered" evidence="1">
    <location>
        <begin position="1"/>
        <end position="38"/>
    </location>
</feature>
<protein>
    <submittedName>
        <fullName evidence="2">Uncharacterized protein</fullName>
    </submittedName>
</protein>
<feature type="compositionally biased region" description="Basic and acidic residues" evidence="1">
    <location>
        <begin position="15"/>
        <end position="38"/>
    </location>
</feature>